<reference evidence="9" key="2">
    <citation type="journal article" date="2018" name="Hortic Res">
        <title>Improved Brassica rapa reference genome by single-molecule sequencing and chromosome conformation capture technologies.</title>
        <authorList>
            <person name="Zhang L."/>
            <person name="Cai X."/>
            <person name="Wu J."/>
            <person name="Liu M."/>
            <person name="Grob S."/>
            <person name="Cheng F."/>
            <person name="Liang J."/>
            <person name="Cai C."/>
            <person name="Liu Z."/>
            <person name="Liu B."/>
            <person name="Wang F."/>
            <person name="Li S."/>
            <person name="Liu F."/>
            <person name="Li X."/>
            <person name="Cheng L."/>
            <person name="Yang W."/>
            <person name="Li M.H."/>
            <person name="Grossniklaus U."/>
            <person name="Zheng H."/>
            <person name="Wang X."/>
        </authorList>
    </citation>
    <scope>NUCLEOTIDE SEQUENCE [LARGE SCALE GENOMIC DNA]</scope>
    <source>
        <strain evidence="9">cv. Chiifu-401-42</strain>
    </source>
</reference>
<reference evidence="9" key="1">
    <citation type="journal article" date="2011" name="Nat. Genet.">
        <title>The genome of the mesopolyploid crop species Brassica rapa.</title>
        <authorList>
            <consortium name="Brassica rapa Genome Sequencing Project Consortium"/>
            <person name="Wang X."/>
            <person name="Wang H."/>
            <person name="Wang J."/>
            <person name="Sun R."/>
            <person name="Wu J."/>
            <person name="Liu S."/>
            <person name="Bai Y."/>
            <person name="Mun J.H."/>
            <person name="Bancroft I."/>
            <person name="Cheng F."/>
            <person name="Huang S."/>
            <person name="Li X."/>
            <person name="Hua W."/>
            <person name="Wang J."/>
            <person name="Wang X."/>
            <person name="Freeling M."/>
            <person name="Pires J.C."/>
            <person name="Paterson A.H."/>
            <person name="Chalhoub B."/>
            <person name="Wang B."/>
            <person name="Hayward A."/>
            <person name="Sharpe A.G."/>
            <person name="Park B.S."/>
            <person name="Weisshaar B."/>
            <person name="Liu B."/>
            <person name="Li B."/>
            <person name="Liu B."/>
            <person name="Tong C."/>
            <person name="Song C."/>
            <person name="Duran C."/>
            <person name="Peng C."/>
            <person name="Geng C."/>
            <person name="Koh C."/>
            <person name="Lin C."/>
            <person name="Edwards D."/>
            <person name="Mu D."/>
            <person name="Shen D."/>
            <person name="Soumpourou E."/>
            <person name="Li F."/>
            <person name="Fraser F."/>
            <person name="Conant G."/>
            <person name="Lassalle G."/>
            <person name="King G.J."/>
            <person name="Bonnema G."/>
            <person name="Tang H."/>
            <person name="Wang H."/>
            <person name="Belcram H."/>
            <person name="Zhou H."/>
            <person name="Hirakawa H."/>
            <person name="Abe H."/>
            <person name="Guo H."/>
            <person name="Wang H."/>
            <person name="Jin H."/>
            <person name="Parkin I.A."/>
            <person name="Batley J."/>
            <person name="Kim J.S."/>
            <person name="Just J."/>
            <person name="Li J."/>
            <person name="Xu J."/>
            <person name="Deng J."/>
            <person name="Kim J.A."/>
            <person name="Li J."/>
            <person name="Yu J."/>
            <person name="Meng J."/>
            <person name="Wang J."/>
            <person name="Min J."/>
            <person name="Poulain J."/>
            <person name="Wang J."/>
            <person name="Hatakeyama K."/>
            <person name="Wu K."/>
            <person name="Wang L."/>
            <person name="Fang L."/>
            <person name="Trick M."/>
            <person name="Links M.G."/>
            <person name="Zhao M."/>
            <person name="Jin M."/>
            <person name="Ramchiary N."/>
            <person name="Drou N."/>
            <person name="Berkman P.J."/>
            <person name="Cai Q."/>
            <person name="Huang Q."/>
            <person name="Li R."/>
            <person name="Tabata S."/>
            <person name="Cheng S."/>
            <person name="Zhang S."/>
            <person name="Zhang S."/>
            <person name="Huang S."/>
            <person name="Sato S."/>
            <person name="Sun S."/>
            <person name="Kwon S.J."/>
            <person name="Choi S.R."/>
            <person name="Lee T.H."/>
            <person name="Fan W."/>
            <person name="Zhao X."/>
            <person name="Tan X."/>
            <person name="Xu X."/>
            <person name="Wang Y."/>
            <person name="Qiu Y."/>
            <person name="Yin Y."/>
            <person name="Li Y."/>
            <person name="Du Y."/>
            <person name="Liao Y."/>
            <person name="Lim Y."/>
            <person name="Narusaka Y."/>
            <person name="Wang Y."/>
            <person name="Wang Z."/>
            <person name="Li Z."/>
            <person name="Wang Z."/>
            <person name="Xiong Z."/>
            <person name="Zhang Z."/>
        </authorList>
    </citation>
    <scope>NUCLEOTIDE SEQUENCE [LARGE SCALE GENOMIC DNA]</scope>
    <source>
        <strain evidence="9">cv. Chiifu-401-42</strain>
    </source>
</reference>
<dbReference type="EC" id="1.8.4.11" evidence="2"/>
<evidence type="ECO:0000256" key="2">
    <source>
        <dbReference type="ARBA" id="ARBA00012502"/>
    </source>
</evidence>
<dbReference type="Gramene" id="Bra040258.1">
    <property type="protein sequence ID" value="Bra040258.1-P"/>
    <property type="gene ID" value="Bra040258"/>
</dbReference>
<evidence type="ECO:0000256" key="5">
    <source>
        <dbReference type="ARBA" id="ARBA00030643"/>
    </source>
</evidence>
<reference evidence="8" key="3">
    <citation type="submission" date="2023-03" db="UniProtKB">
        <authorList>
            <consortium name="EnsemblPlants"/>
        </authorList>
    </citation>
    <scope>IDENTIFICATION</scope>
    <source>
        <strain evidence="8">cv. Chiifu-401-42</strain>
    </source>
</reference>
<proteinExistence type="inferred from homology"/>
<dbReference type="PANTHER" id="PTHR42799">
    <property type="entry name" value="MITOCHONDRIAL PEPTIDE METHIONINE SULFOXIDE REDUCTASE"/>
    <property type="match status" value="1"/>
</dbReference>
<sequence length="54" mass="6116">MQKNLEKKTVTEILPAKKFHKAEEYHQHYLSKNGKSGHAQSPSKSCKDPISCFG</sequence>
<evidence type="ECO:0000256" key="3">
    <source>
        <dbReference type="ARBA" id="ARBA00023002"/>
    </source>
</evidence>
<evidence type="ECO:0000256" key="4">
    <source>
        <dbReference type="ARBA" id="ARBA00030273"/>
    </source>
</evidence>
<dbReference type="AlphaFoldDB" id="M4FGN0"/>
<dbReference type="Gene3D" id="3.30.1060.10">
    <property type="entry name" value="Peptide methionine sulphoxide reductase MsrA"/>
    <property type="match status" value="1"/>
</dbReference>
<evidence type="ECO:0000256" key="1">
    <source>
        <dbReference type="ARBA" id="ARBA00005591"/>
    </source>
</evidence>
<organism evidence="8 9">
    <name type="scientific">Brassica campestris</name>
    <name type="common">Field mustard</name>
    <dbReference type="NCBI Taxonomy" id="3711"/>
    <lineage>
        <taxon>Eukaryota</taxon>
        <taxon>Viridiplantae</taxon>
        <taxon>Streptophyta</taxon>
        <taxon>Embryophyta</taxon>
        <taxon>Tracheophyta</taxon>
        <taxon>Spermatophyta</taxon>
        <taxon>Magnoliopsida</taxon>
        <taxon>eudicotyledons</taxon>
        <taxon>Gunneridae</taxon>
        <taxon>Pentapetalae</taxon>
        <taxon>rosids</taxon>
        <taxon>malvids</taxon>
        <taxon>Brassicales</taxon>
        <taxon>Brassicaceae</taxon>
        <taxon>Brassiceae</taxon>
        <taxon>Brassica</taxon>
    </lineage>
</organism>
<dbReference type="InterPro" id="IPR002569">
    <property type="entry name" value="Met_Sox_Rdtase_MsrA_dom"/>
</dbReference>
<dbReference type="InterPro" id="IPR036509">
    <property type="entry name" value="Met_Sox_Rdtase_MsrA_sf"/>
</dbReference>
<dbReference type="HOGENOM" id="CLU_199296_0_0_1"/>
<dbReference type="SUPFAM" id="SSF55068">
    <property type="entry name" value="Peptide methionine sulfoxide reductase"/>
    <property type="match status" value="1"/>
</dbReference>
<feature type="domain" description="Peptide methionine sulphoxide reductase MsrA" evidence="7">
    <location>
        <begin position="3"/>
        <end position="35"/>
    </location>
</feature>
<dbReference type="Pfam" id="PF01625">
    <property type="entry name" value="PMSR"/>
    <property type="match status" value="1"/>
</dbReference>
<evidence type="ECO:0000313" key="9">
    <source>
        <dbReference type="Proteomes" id="UP000011750"/>
    </source>
</evidence>
<dbReference type="InterPro" id="IPR050162">
    <property type="entry name" value="MsrA_MetSO_reductase"/>
</dbReference>
<keyword evidence="9" id="KW-1185">Reference proteome</keyword>
<protein>
    <recommendedName>
        <fullName evidence="2">peptide-methionine (S)-S-oxide reductase</fullName>
        <ecNumber evidence="2">1.8.4.11</ecNumber>
    </recommendedName>
    <alternativeName>
        <fullName evidence="5">Peptide-methionine (S)-S-oxide reductase</fullName>
    </alternativeName>
    <alternativeName>
        <fullName evidence="4">Protein-methionine-S-oxide reductase</fullName>
    </alternativeName>
</protein>
<dbReference type="STRING" id="51351.M4FGN0"/>
<evidence type="ECO:0000313" key="8">
    <source>
        <dbReference type="EnsemblPlants" id="Bra040258.1-P"/>
    </source>
</evidence>
<dbReference type="eggNOG" id="KOG1635">
    <property type="taxonomic scope" value="Eukaryota"/>
</dbReference>
<evidence type="ECO:0000256" key="6">
    <source>
        <dbReference type="SAM" id="MobiDB-lite"/>
    </source>
</evidence>
<dbReference type="GO" id="GO:0008113">
    <property type="term" value="F:peptide-methionine (S)-S-oxide reductase activity"/>
    <property type="evidence" value="ECO:0007669"/>
    <property type="project" value="UniProtKB-EC"/>
</dbReference>
<dbReference type="EnsemblPlants" id="Bra040258.1">
    <property type="protein sequence ID" value="Bra040258.1-P"/>
    <property type="gene ID" value="Bra040258"/>
</dbReference>
<accession>M4FGN0</accession>
<dbReference type="InParanoid" id="M4FGN0"/>
<feature type="region of interest" description="Disordered" evidence="6">
    <location>
        <begin position="28"/>
        <end position="54"/>
    </location>
</feature>
<comment type="similarity">
    <text evidence="1">Belongs to the MsrA Met sulfoxide reductase family.</text>
</comment>
<keyword evidence="3" id="KW-0560">Oxidoreductase</keyword>
<dbReference type="PANTHER" id="PTHR42799:SF16">
    <property type="entry name" value="PEPTIDE METHIONINE SULFOXIDE REDUCTASE A2"/>
    <property type="match status" value="1"/>
</dbReference>
<dbReference type="Proteomes" id="UP000011750">
    <property type="component" value="Unassembled WGS sequence"/>
</dbReference>
<evidence type="ECO:0000259" key="7">
    <source>
        <dbReference type="Pfam" id="PF01625"/>
    </source>
</evidence>
<name>M4FGN0_BRACM</name>